<dbReference type="Pfam" id="PF13416">
    <property type="entry name" value="SBP_bac_8"/>
    <property type="match status" value="1"/>
</dbReference>
<dbReference type="PANTHER" id="PTHR30006:SF25">
    <property type="entry name" value="PHOSPHOGLYCERATE TRANSPORT REGULATORY PROTEIN PGTC"/>
    <property type="match status" value="1"/>
</dbReference>
<dbReference type="InterPro" id="IPR006059">
    <property type="entry name" value="SBP"/>
</dbReference>
<dbReference type="EMBL" id="JBHSMX010000023">
    <property type="protein sequence ID" value="MFC5522204.1"/>
    <property type="molecule type" value="Genomic_DNA"/>
</dbReference>
<evidence type="ECO:0000313" key="2">
    <source>
        <dbReference type="EMBL" id="MFC5522204.1"/>
    </source>
</evidence>
<gene>
    <name evidence="2" type="ORF">ACFPP7_14980</name>
</gene>
<keyword evidence="1" id="KW-0732">Signal</keyword>
<reference evidence="3" key="1">
    <citation type="journal article" date="2019" name="Int. J. Syst. Evol. Microbiol.">
        <title>The Global Catalogue of Microorganisms (GCM) 10K type strain sequencing project: providing services to taxonomists for standard genome sequencing and annotation.</title>
        <authorList>
            <consortium name="The Broad Institute Genomics Platform"/>
            <consortium name="The Broad Institute Genome Sequencing Center for Infectious Disease"/>
            <person name="Wu L."/>
            <person name="Ma J."/>
        </authorList>
    </citation>
    <scope>NUCLEOTIDE SEQUENCE [LARGE SCALE GENOMIC DNA]</scope>
    <source>
        <strain evidence="3">CGMCC 4.7277</strain>
    </source>
</reference>
<dbReference type="Proteomes" id="UP001596084">
    <property type="component" value="Unassembled WGS sequence"/>
</dbReference>
<comment type="caution">
    <text evidence="2">The sequence shown here is derived from an EMBL/GenBank/DDBJ whole genome shotgun (WGS) entry which is preliminary data.</text>
</comment>
<name>A0ABW0QHN1_9BURK</name>
<dbReference type="RefSeq" id="WP_157090328.1">
    <property type="nucleotide sequence ID" value="NZ_JBHSMX010000023.1"/>
</dbReference>
<proteinExistence type="predicted"/>
<dbReference type="PANTHER" id="PTHR30006">
    <property type="entry name" value="THIAMINE-BINDING PERIPLASMIC PROTEIN-RELATED"/>
    <property type="match status" value="1"/>
</dbReference>
<keyword evidence="3" id="KW-1185">Reference proteome</keyword>
<dbReference type="SUPFAM" id="SSF53850">
    <property type="entry name" value="Periplasmic binding protein-like II"/>
    <property type="match status" value="1"/>
</dbReference>
<organism evidence="2 3">
    <name type="scientific">Polaromonas jejuensis</name>
    <dbReference type="NCBI Taxonomy" id="457502"/>
    <lineage>
        <taxon>Bacteria</taxon>
        <taxon>Pseudomonadati</taxon>
        <taxon>Pseudomonadota</taxon>
        <taxon>Betaproteobacteria</taxon>
        <taxon>Burkholderiales</taxon>
        <taxon>Comamonadaceae</taxon>
        <taxon>Polaromonas</taxon>
    </lineage>
</organism>
<evidence type="ECO:0000256" key="1">
    <source>
        <dbReference type="ARBA" id="ARBA00022729"/>
    </source>
</evidence>
<dbReference type="Gene3D" id="3.40.190.10">
    <property type="entry name" value="Periplasmic binding protein-like II"/>
    <property type="match status" value="2"/>
</dbReference>
<protein>
    <submittedName>
        <fullName evidence="2">ABC transporter substrate-binding protein</fullName>
    </submittedName>
</protein>
<accession>A0ABW0QHN1</accession>
<evidence type="ECO:0000313" key="3">
    <source>
        <dbReference type="Proteomes" id="UP001596084"/>
    </source>
</evidence>
<sequence length="347" mass="38305">MARAQLPGHYPADYGAVVEAARKEGVVVVYSTTDLSAVASLVRDFESLYPGVRVQYHKLISTDLYQRYLAETAAHRPTADVLWSSAMDLQIKLANDHHAATYRSPEAAALPDWAIWRDAAYGTTFEPAVFVYNKRMVTGPEIPQTHAEFAHLLATHRQKYAGHVTTYDIERSAVGFLFATQDSRVQPGFWDLARALGSSDVEKGSNTSAMVERIASGKVYLGYNLIGSYALTRARRDPSIGVVLPSDYTLVMSRIALVSTSAAHPNAARLWLDYLLSYRGQSLLANRAELFSVRGDVPGEFSAATLRQSLGSSIKAIGVGPSLLVFLDHAKRQEFLQRWRRETAPVK</sequence>